<dbReference type="SUPFAM" id="SSF55729">
    <property type="entry name" value="Acyl-CoA N-acyltransferases (Nat)"/>
    <property type="match status" value="1"/>
</dbReference>
<keyword evidence="2" id="KW-0012">Acyltransferase</keyword>
<sequence length="151" mass="16837">MRIIPLGGSGFEAEVCGWLHRAWWEEDGWSLAETIEYCAGARGPGIPMVWVAVAGGMPLGTVALDEDDLFDRADLNPWLASLYVRPDARREGIGAALVRMVERHAAAAGFARIWLFTPDAAEFYARLGWRPIGMDAWHQQEVTLMQRDLQP</sequence>
<proteinExistence type="predicted"/>
<feature type="domain" description="N-acetyltransferase" evidence="3">
    <location>
        <begin position="1"/>
        <end position="150"/>
    </location>
</feature>
<gene>
    <name evidence="4" type="ORF">C8P66_104185</name>
</gene>
<reference evidence="4 5" key="1">
    <citation type="submission" date="2018-06" db="EMBL/GenBank/DDBJ databases">
        <title>Genomic Encyclopedia of Archaeal and Bacterial Type Strains, Phase II (KMG-II): from individual species to whole genera.</title>
        <authorList>
            <person name="Goeker M."/>
        </authorList>
    </citation>
    <scope>NUCLEOTIDE SEQUENCE [LARGE SCALE GENOMIC DNA]</scope>
    <source>
        <strain evidence="4 5">DSM 24525</strain>
    </source>
</reference>
<evidence type="ECO:0000313" key="4">
    <source>
        <dbReference type="EMBL" id="PZW48768.1"/>
    </source>
</evidence>
<dbReference type="Gene3D" id="3.40.630.30">
    <property type="match status" value="1"/>
</dbReference>
<keyword evidence="1 4" id="KW-0808">Transferase</keyword>
<dbReference type="EMBL" id="QKYU01000004">
    <property type="protein sequence ID" value="PZW48768.1"/>
    <property type="molecule type" value="Genomic_DNA"/>
</dbReference>
<organism evidence="4 5">
    <name type="scientific">Humitalea rosea</name>
    <dbReference type="NCBI Taxonomy" id="990373"/>
    <lineage>
        <taxon>Bacteria</taxon>
        <taxon>Pseudomonadati</taxon>
        <taxon>Pseudomonadota</taxon>
        <taxon>Alphaproteobacteria</taxon>
        <taxon>Acetobacterales</taxon>
        <taxon>Roseomonadaceae</taxon>
        <taxon>Humitalea</taxon>
    </lineage>
</organism>
<dbReference type="AlphaFoldDB" id="A0A2W7JB73"/>
<dbReference type="InterPro" id="IPR016181">
    <property type="entry name" value="Acyl_CoA_acyltransferase"/>
</dbReference>
<evidence type="ECO:0000313" key="5">
    <source>
        <dbReference type="Proteomes" id="UP000249688"/>
    </source>
</evidence>
<evidence type="ECO:0000256" key="1">
    <source>
        <dbReference type="ARBA" id="ARBA00022679"/>
    </source>
</evidence>
<dbReference type="Pfam" id="PF00583">
    <property type="entry name" value="Acetyltransf_1"/>
    <property type="match status" value="1"/>
</dbReference>
<dbReference type="OrthoDB" id="9809751at2"/>
<accession>A0A2W7JB73</accession>
<evidence type="ECO:0000256" key="2">
    <source>
        <dbReference type="ARBA" id="ARBA00023315"/>
    </source>
</evidence>
<dbReference type="RefSeq" id="WP_111397086.1">
    <property type="nucleotide sequence ID" value="NZ_QKYU01000004.1"/>
</dbReference>
<dbReference type="InterPro" id="IPR050832">
    <property type="entry name" value="Bact_Acetyltransf"/>
</dbReference>
<comment type="caution">
    <text evidence="4">The sequence shown here is derived from an EMBL/GenBank/DDBJ whole genome shotgun (WGS) entry which is preliminary data.</text>
</comment>
<dbReference type="PANTHER" id="PTHR43877">
    <property type="entry name" value="AMINOALKYLPHOSPHONATE N-ACETYLTRANSFERASE-RELATED-RELATED"/>
    <property type="match status" value="1"/>
</dbReference>
<evidence type="ECO:0000259" key="3">
    <source>
        <dbReference type="PROSITE" id="PS51186"/>
    </source>
</evidence>
<protein>
    <submittedName>
        <fullName evidence="4">Acetyltransferase (GNAT) family protein</fullName>
    </submittedName>
</protein>
<dbReference type="CDD" id="cd04301">
    <property type="entry name" value="NAT_SF"/>
    <property type="match status" value="1"/>
</dbReference>
<name>A0A2W7JB73_9PROT</name>
<dbReference type="GO" id="GO:0016747">
    <property type="term" value="F:acyltransferase activity, transferring groups other than amino-acyl groups"/>
    <property type="evidence" value="ECO:0007669"/>
    <property type="project" value="InterPro"/>
</dbReference>
<keyword evidence="5" id="KW-1185">Reference proteome</keyword>
<dbReference type="PROSITE" id="PS51186">
    <property type="entry name" value="GNAT"/>
    <property type="match status" value="1"/>
</dbReference>
<dbReference type="Proteomes" id="UP000249688">
    <property type="component" value="Unassembled WGS sequence"/>
</dbReference>
<dbReference type="InterPro" id="IPR000182">
    <property type="entry name" value="GNAT_dom"/>
</dbReference>